<comment type="caution">
    <text evidence="3">The sequence shown here is derived from an EMBL/GenBank/DDBJ whole genome shotgun (WGS) entry which is preliminary data.</text>
</comment>
<dbReference type="Pfam" id="PF05678">
    <property type="entry name" value="VQ"/>
    <property type="match status" value="1"/>
</dbReference>
<dbReference type="Proteomes" id="UP000325081">
    <property type="component" value="Unassembled WGS sequence"/>
</dbReference>
<dbReference type="GO" id="GO:0005634">
    <property type="term" value="C:nucleus"/>
    <property type="evidence" value="ECO:0007669"/>
    <property type="project" value="TreeGrafter"/>
</dbReference>
<feature type="compositionally biased region" description="Basic residues" evidence="1">
    <location>
        <begin position="88"/>
        <end position="97"/>
    </location>
</feature>
<feature type="region of interest" description="Disordered" evidence="1">
    <location>
        <begin position="74"/>
        <end position="100"/>
    </location>
</feature>
<keyword evidence="4" id="KW-1185">Reference proteome</keyword>
<dbReference type="GO" id="GO:0005516">
    <property type="term" value="F:calmodulin binding"/>
    <property type="evidence" value="ECO:0007669"/>
    <property type="project" value="TreeGrafter"/>
</dbReference>
<dbReference type="AlphaFoldDB" id="A0A5A7NZN6"/>
<evidence type="ECO:0000256" key="1">
    <source>
        <dbReference type="SAM" id="MobiDB-lite"/>
    </source>
</evidence>
<dbReference type="InterPro" id="IPR008889">
    <property type="entry name" value="VQ"/>
</dbReference>
<accession>A0A5A7NZN6</accession>
<feature type="domain" description="VQ" evidence="2">
    <location>
        <begin position="101"/>
        <end position="121"/>
    </location>
</feature>
<evidence type="ECO:0000259" key="2">
    <source>
        <dbReference type="Pfam" id="PF05678"/>
    </source>
</evidence>
<dbReference type="GO" id="GO:0006970">
    <property type="term" value="P:response to osmotic stress"/>
    <property type="evidence" value="ECO:0007669"/>
    <property type="project" value="TreeGrafter"/>
</dbReference>
<evidence type="ECO:0000313" key="3">
    <source>
        <dbReference type="EMBL" id="GER25976.1"/>
    </source>
</evidence>
<dbReference type="InterPro" id="IPR039609">
    <property type="entry name" value="VQ_15/22"/>
</dbReference>
<reference evidence="4" key="1">
    <citation type="journal article" date="2019" name="Curr. Biol.">
        <title>Genome Sequence of Striga asiatica Provides Insight into the Evolution of Plant Parasitism.</title>
        <authorList>
            <person name="Yoshida S."/>
            <person name="Kim S."/>
            <person name="Wafula E.K."/>
            <person name="Tanskanen J."/>
            <person name="Kim Y.M."/>
            <person name="Honaas L."/>
            <person name="Yang Z."/>
            <person name="Spallek T."/>
            <person name="Conn C.E."/>
            <person name="Ichihashi Y."/>
            <person name="Cheong K."/>
            <person name="Cui S."/>
            <person name="Der J.P."/>
            <person name="Gundlach H."/>
            <person name="Jiao Y."/>
            <person name="Hori C."/>
            <person name="Ishida J.K."/>
            <person name="Kasahara H."/>
            <person name="Kiba T."/>
            <person name="Kim M.S."/>
            <person name="Koo N."/>
            <person name="Laohavisit A."/>
            <person name="Lee Y.H."/>
            <person name="Lumba S."/>
            <person name="McCourt P."/>
            <person name="Mortimer J.C."/>
            <person name="Mutuku J.M."/>
            <person name="Nomura T."/>
            <person name="Sasaki-Sekimoto Y."/>
            <person name="Seto Y."/>
            <person name="Wang Y."/>
            <person name="Wakatake T."/>
            <person name="Sakakibara H."/>
            <person name="Demura T."/>
            <person name="Yamaguchi S."/>
            <person name="Yoneyama K."/>
            <person name="Manabe R.I."/>
            <person name="Nelson D.C."/>
            <person name="Schulman A.H."/>
            <person name="Timko M.P."/>
            <person name="dePamphilis C.W."/>
            <person name="Choi D."/>
            <person name="Shirasu K."/>
        </authorList>
    </citation>
    <scope>NUCLEOTIDE SEQUENCE [LARGE SCALE GENOMIC DNA]</scope>
    <source>
        <strain evidence="4">cv. UVA1</strain>
    </source>
</reference>
<dbReference type="PANTHER" id="PTHR33179:SF9">
    <property type="entry name" value="OS01G0278000 PROTEIN"/>
    <property type="match status" value="1"/>
</dbReference>
<evidence type="ECO:0000313" key="4">
    <source>
        <dbReference type="Proteomes" id="UP000325081"/>
    </source>
</evidence>
<dbReference type="OrthoDB" id="780868at2759"/>
<dbReference type="EMBL" id="BKCP01000669">
    <property type="protein sequence ID" value="GER25976.1"/>
    <property type="molecule type" value="Genomic_DNA"/>
</dbReference>
<gene>
    <name evidence="3" type="ORF">STAS_01573</name>
</gene>
<dbReference type="PANTHER" id="PTHR33179">
    <property type="entry name" value="VQ MOTIF-CONTAINING PROTEIN"/>
    <property type="match status" value="1"/>
</dbReference>
<sequence length="201" mass="21102">MSYYENLIAEQPWQYRSAFGDAWYSGEFDDGADPLGVALRSSFSGDSSAEVLESLAATIPTASGGSEADFAAPKRRRVAGGVPPSGRVSKRKPRGSRRSATTTFIVADPENFRRMVQQVTGVKLGLGGAVDLAPALGEDRIGGVVDLDGGLPTLDTSAFLPEPPVSQPSPVADGGGAAAERLFDSFCSFPTLESWSSWKAV</sequence>
<organism evidence="3 4">
    <name type="scientific">Striga asiatica</name>
    <name type="common">Asiatic witchweed</name>
    <name type="synonym">Buchnera asiatica</name>
    <dbReference type="NCBI Taxonomy" id="4170"/>
    <lineage>
        <taxon>Eukaryota</taxon>
        <taxon>Viridiplantae</taxon>
        <taxon>Streptophyta</taxon>
        <taxon>Embryophyta</taxon>
        <taxon>Tracheophyta</taxon>
        <taxon>Spermatophyta</taxon>
        <taxon>Magnoliopsida</taxon>
        <taxon>eudicotyledons</taxon>
        <taxon>Gunneridae</taxon>
        <taxon>Pentapetalae</taxon>
        <taxon>asterids</taxon>
        <taxon>lamiids</taxon>
        <taxon>Lamiales</taxon>
        <taxon>Orobanchaceae</taxon>
        <taxon>Buchnereae</taxon>
        <taxon>Striga</taxon>
    </lineage>
</organism>
<proteinExistence type="predicted"/>
<protein>
    <submittedName>
        <fullName evidence="3">VQ motif-containing protein</fullName>
    </submittedName>
</protein>
<name>A0A5A7NZN6_STRAF</name>